<keyword evidence="1" id="KW-0472">Membrane</keyword>
<dbReference type="HOGENOM" id="CLU_119434_0_0_9"/>
<evidence type="ECO:0000256" key="1">
    <source>
        <dbReference type="SAM" id="Phobius"/>
    </source>
</evidence>
<keyword evidence="1" id="KW-0812">Transmembrane</keyword>
<feature type="transmembrane region" description="Helical" evidence="1">
    <location>
        <begin position="27"/>
        <end position="45"/>
    </location>
</feature>
<feature type="transmembrane region" description="Helical" evidence="1">
    <location>
        <begin position="100"/>
        <end position="117"/>
    </location>
</feature>
<gene>
    <name evidence="2" type="ordered locus">Desor_1160</name>
</gene>
<dbReference type="STRING" id="768706.Desor_1160"/>
<dbReference type="Proteomes" id="UP000006346">
    <property type="component" value="Chromosome"/>
</dbReference>
<dbReference type="PATRIC" id="fig|768706.3.peg.1143"/>
<name>G7WCS1_DESOD</name>
<dbReference type="EMBL" id="CP003108">
    <property type="protein sequence ID" value="AET66827.1"/>
    <property type="molecule type" value="Genomic_DNA"/>
</dbReference>
<evidence type="ECO:0000313" key="2">
    <source>
        <dbReference type="EMBL" id="AET66827.1"/>
    </source>
</evidence>
<dbReference type="eggNOG" id="ENOG50349MV">
    <property type="taxonomic scope" value="Bacteria"/>
</dbReference>
<feature type="transmembrane region" description="Helical" evidence="1">
    <location>
        <begin position="159"/>
        <end position="179"/>
    </location>
</feature>
<dbReference type="RefSeq" id="WP_014183648.1">
    <property type="nucleotide sequence ID" value="NC_016584.1"/>
</dbReference>
<keyword evidence="1" id="KW-1133">Transmembrane helix</keyword>
<accession>G7WCS1</accession>
<feature type="transmembrane region" description="Helical" evidence="1">
    <location>
        <begin position="51"/>
        <end position="69"/>
    </location>
</feature>
<reference evidence="3" key="1">
    <citation type="submission" date="2011-11" db="EMBL/GenBank/DDBJ databases">
        <title>Complete sequence of Desulfosporosinus orientis DSM 765.</title>
        <authorList>
            <person name="Lucas S."/>
            <person name="Han J."/>
            <person name="Lapidus A."/>
            <person name="Cheng J.-F."/>
            <person name="Goodwin L."/>
            <person name="Pitluck S."/>
            <person name="Peters L."/>
            <person name="Ovchinnikova G."/>
            <person name="Teshima H."/>
            <person name="Detter J.C."/>
            <person name="Han C."/>
            <person name="Tapia R."/>
            <person name="Land M."/>
            <person name="Hauser L."/>
            <person name="Kyrpides N."/>
            <person name="Ivanova N."/>
            <person name="Pagani I."/>
            <person name="Pester M."/>
            <person name="Spring S."/>
            <person name="Ollivier B."/>
            <person name="Rattei T."/>
            <person name="Klenk H.-P."/>
            <person name="Wagner M."/>
            <person name="Loy A."/>
            <person name="Woyke T."/>
        </authorList>
    </citation>
    <scope>NUCLEOTIDE SEQUENCE [LARGE SCALE GENOMIC DNA]</scope>
    <source>
        <strain evidence="3">ATCC 19365 / DSM 765 / NCIMB 8382 / VKM B-1628</strain>
    </source>
</reference>
<feature type="transmembrane region" description="Helical" evidence="1">
    <location>
        <begin position="122"/>
        <end position="139"/>
    </location>
</feature>
<keyword evidence="3" id="KW-1185">Reference proteome</keyword>
<proteinExistence type="predicted"/>
<dbReference type="AlphaFoldDB" id="G7WCS1"/>
<evidence type="ECO:0000313" key="3">
    <source>
        <dbReference type="Proteomes" id="UP000006346"/>
    </source>
</evidence>
<protein>
    <submittedName>
        <fullName evidence="2">Uncharacterized protein</fullName>
    </submittedName>
</protein>
<dbReference type="KEGG" id="dor:Desor_1160"/>
<reference evidence="2 3" key="2">
    <citation type="journal article" date="2012" name="J. Bacteriol.">
        <title>Complete genome sequences of Desulfosporosinus orientis DSM765T, Desulfosporosinus youngiae DSM17734T, Desulfosporosinus meridiei DSM13257T, and Desulfosporosinus acidiphilus DSM22704T.</title>
        <authorList>
            <person name="Pester M."/>
            <person name="Brambilla E."/>
            <person name="Alazard D."/>
            <person name="Rattei T."/>
            <person name="Weinmaier T."/>
            <person name="Han J."/>
            <person name="Lucas S."/>
            <person name="Lapidus A."/>
            <person name="Cheng J.F."/>
            <person name="Goodwin L."/>
            <person name="Pitluck S."/>
            <person name="Peters L."/>
            <person name="Ovchinnikova G."/>
            <person name="Teshima H."/>
            <person name="Detter J.C."/>
            <person name="Han C.S."/>
            <person name="Tapia R."/>
            <person name="Land M.L."/>
            <person name="Hauser L."/>
            <person name="Kyrpides N.C."/>
            <person name="Ivanova N.N."/>
            <person name="Pagani I."/>
            <person name="Huntmann M."/>
            <person name="Wei C.L."/>
            <person name="Davenport K.W."/>
            <person name="Daligault H."/>
            <person name="Chain P.S."/>
            <person name="Chen A."/>
            <person name="Mavromatis K."/>
            <person name="Markowitz V."/>
            <person name="Szeto E."/>
            <person name="Mikhailova N."/>
            <person name="Pati A."/>
            <person name="Wagner M."/>
            <person name="Woyke T."/>
            <person name="Ollivier B."/>
            <person name="Klenk H.P."/>
            <person name="Spring S."/>
            <person name="Loy A."/>
        </authorList>
    </citation>
    <scope>NUCLEOTIDE SEQUENCE [LARGE SCALE GENOMIC DNA]</scope>
    <source>
        <strain evidence="3">ATCC 19365 / DSM 765 / NCIMB 8382 / VKM B-1628</strain>
    </source>
</reference>
<dbReference type="OrthoDB" id="1795575at2"/>
<organism evidence="2 3">
    <name type="scientific">Desulfosporosinus orientis (strain ATCC 19365 / DSM 765 / NCIMB 8382 / VKM B-1628 / Singapore I)</name>
    <name type="common">Desulfotomaculum orientis</name>
    <dbReference type="NCBI Taxonomy" id="768706"/>
    <lineage>
        <taxon>Bacteria</taxon>
        <taxon>Bacillati</taxon>
        <taxon>Bacillota</taxon>
        <taxon>Clostridia</taxon>
        <taxon>Eubacteriales</taxon>
        <taxon>Desulfitobacteriaceae</taxon>
        <taxon>Desulfosporosinus</taxon>
    </lineage>
</organism>
<feature type="transmembrane region" description="Helical" evidence="1">
    <location>
        <begin position="76"/>
        <end position="94"/>
    </location>
</feature>
<sequence>MVFPYGEWVIISLTLLTWSEKQASRRFFLMLTAAWLVGKGLEILMGTALPWNWHFARLSVMLVFWVWALKRAEHRVFPFLLTSLIFSAETLFLVNEPGVFPYGSWFFALGKLLAAWLSARTYWGTAAALTGSALFNQLFLRFTYDGIISYMDLPNDFTWNVGIGLLSLWAGLSLGWSLYCERKRAEIYEAPEERDLP</sequence>